<comment type="caution">
    <text evidence="8">The sequence shown here is derived from an EMBL/GenBank/DDBJ whole genome shotgun (WGS) entry which is preliminary data.</text>
</comment>
<evidence type="ECO:0000256" key="6">
    <source>
        <dbReference type="ARBA" id="ARBA00023002"/>
    </source>
</evidence>
<dbReference type="Pfam" id="PF00743">
    <property type="entry name" value="FMO-like"/>
    <property type="match status" value="1"/>
</dbReference>
<dbReference type="PANTHER" id="PTHR43098">
    <property type="entry name" value="L-ORNITHINE N(5)-MONOOXYGENASE-RELATED"/>
    <property type="match status" value="1"/>
</dbReference>
<dbReference type="Gene3D" id="3.50.50.60">
    <property type="entry name" value="FAD/NAD(P)-binding domain"/>
    <property type="match status" value="3"/>
</dbReference>
<accession>A0A7C8I3B5</accession>
<evidence type="ECO:0008006" key="10">
    <source>
        <dbReference type="Google" id="ProtNLM"/>
    </source>
</evidence>
<evidence type="ECO:0000256" key="1">
    <source>
        <dbReference type="ARBA" id="ARBA00001974"/>
    </source>
</evidence>
<gene>
    <name evidence="8" type="ORF">BDV95DRAFT_505887</name>
</gene>
<comment type="similarity">
    <text evidence="2">Belongs to the FAD-binding monooxygenase family.</text>
</comment>
<evidence type="ECO:0000256" key="4">
    <source>
        <dbReference type="ARBA" id="ARBA00022827"/>
    </source>
</evidence>
<name>A0A7C8I3B5_9PLEO</name>
<proteinExistence type="inferred from homology"/>
<dbReference type="GO" id="GO:0050661">
    <property type="term" value="F:NADP binding"/>
    <property type="evidence" value="ECO:0007669"/>
    <property type="project" value="InterPro"/>
</dbReference>
<dbReference type="OrthoDB" id="66881at2759"/>
<evidence type="ECO:0000313" key="8">
    <source>
        <dbReference type="EMBL" id="KAF2865873.1"/>
    </source>
</evidence>
<dbReference type="GO" id="GO:0050660">
    <property type="term" value="F:flavin adenine dinucleotide binding"/>
    <property type="evidence" value="ECO:0007669"/>
    <property type="project" value="InterPro"/>
</dbReference>
<dbReference type="AlphaFoldDB" id="A0A7C8I3B5"/>
<keyword evidence="5" id="KW-0521">NADP</keyword>
<dbReference type="SUPFAM" id="SSF51905">
    <property type="entry name" value="FAD/NAD(P)-binding domain"/>
    <property type="match status" value="2"/>
</dbReference>
<dbReference type="InterPro" id="IPR020946">
    <property type="entry name" value="Flavin_mOase-like"/>
</dbReference>
<dbReference type="EMBL" id="JAADJZ010000030">
    <property type="protein sequence ID" value="KAF2865873.1"/>
    <property type="molecule type" value="Genomic_DNA"/>
</dbReference>
<evidence type="ECO:0000256" key="7">
    <source>
        <dbReference type="ARBA" id="ARBA00023033"/>
    </source>
</evidence>
<dbReference type="GO" id="GO:0004499">
    <property type="term" value="F:N,N-dimethylaniline monooxygenase activity"/>
    <property type="evidence" value="ECO:0007669"/>
    <property type="project" value="InterPro"/>
</dbReference>
<dbReference type="PRINTS" id="PR00411">
    <property type="entry name" value="PNDRDTASEI"/>
</dbReference>
<dbReference type="InterPro" id="IPR036188">
    <property type="entry name" value="FAD/NAD-bd_sf"/>
</dbReference>
<keyword evidence="6" id="KW-0560">Oxidoreductase</keyword>
<keyword evidence="4" id="KW-0274">FAD</keyword>
<evidence type="ECO:0000313" key="9">
    <source>
        <dbReference type="Proteomes" id="UP000481861"/>
    </source>
</evidence>
<organism evidence="8 9">
    <name type="scientific">Massariosphaeria phaeospora</name>
    <dbReference type="NCBI Taxonomy" id="100035"/>
    <lineage>
        <taxon>Eukaryota</taxon>
        <taxon>Fungi</taxon>
        <taxon>Dikarya</taxon>
        <taxon>Ascomycota</taxon>
        <taxon>Pezizomycotina</taxon>
        <taxon>Dothideomycetes</taxon>
        <taxon>Pleosporomycetidae</taxon>
        <taxon>Pleosporales</taxon>
        <taxon>Pleosporales incertae sedis</taxon>
        <taxon>Massariosphaeria</taxon>
    </lineage>
</organism>
<keyword evidence="3" id="KW-0285">Flavoprotein</keyword>
<protein>
    <recommendedName>
        <fullName evidence="10">FAD/NAD(P)-binding domain-containing protein</fullName>
    </recommendedName>
</protein>
<evidence type="ECO:0000256" key="2">
    <source>
        <dbReference type="ARBA" id="ARBA00010139"/>
    </source>
</evidence>
<comment type="cofactor">
    <cofactor evidence="1">
        <name>FAD</name>
        <dbReference type="ChEBI" id="CHEBI:57692"/>
    </cofactor>
</comment>
<evidence type="ECO:0000256" key="3">
    <source>
        <dbReference type="ARBA" id="ARBA00022630"/>
    </source>
</evidence>
<dbReference type="PANTHER" id="PTHR43098:SF3">
    <property type="entry name" value="L-ORNITHINE N(5)-MONOOXYGENASE-RELATED"/>
    <property type="match status" value="1"/>
</dbReference>
<reference evidence="8 9" key="1">
    <citation type="submission" date="2020-01" db="EMBL/GenBank/DDBJ databases">
        <authorList>
            <consortium name="DOE Joint Genome Institute"/>
            <person name="Haridas S."/>
            <person name="Albert R."/>
            <person name="Binder M."/>
            <person name="Bloem J."/>
            <person name="Labutti K."/>
            <person name="Salamov A."/>
            <person name="Andreopoulos B."/>
            <person name="Baker S.E."/>
            <person name="Barry K."/>
            <person name="Bills G."/>
            <person name="Bluhm B.H."/>
            <person name="Cannon C."/>
            <person name="Castanera R."/>
            <person name="Culley D.E."/>
            <person name="Daum C."/>
            <person name="Ezra D."/>
            <person name="Gonzalez J.B."/>
            <person name="Henrissat B."/>
            <person name="Kuo A."/>
            <person name="Liang C."/>
            <person name="Lipzen A."/>
            <person name="Lutzoni F."/>
            <person name="Magnuson J."/>
            <person name="Mondo S."/>
            <person name="Nolan M."/>
            <person name="Ohm R."/>
            <person name="Pangilinan J."/>
            <person name="Park H.-J.H."/>
            <person name="Ramirez L."/>
            <person name="Alfaro M."/>
            <person name="Sun H."/>
            <person name="Tritt A."/>
            <person name="Yoshinaga Y."/>
            <person name="Zwiers L.-H.L."/>
            <person name="Turgeon B.G."/>
            <person name="Goodwin S.B."/>
            <person name="Spatafora J.W."/>
            <person name="Crous P.W."/>
            <person name="Grigoriev I.V."/>
        </authorList>
    </citation>
    <scope>NUCLEOTIDE SEQUENCE [LARGE SCALE GENOMIC DNA]</scope>
    <source>
        <strain evidence="8 9">CBS 611.86</strain>
    </source>
</reference>
<sequence length="568" mass="64418">MVRFRTDISGTGQRERDNDTYAEELETEVLIVGAGLSGVYLLHKLRKLGFKCKIYEAGKELGGVWHWNCYPGARVDSHSPMYAYSLPEVWKDWTWSERYPDYAELRKYFEHVENVLDIKKDVAFDTRVVGAQFDKPSGKWNIQTEDGRVAKSKYLLLAAGFAAKRSVPDWPGLDKFKGEIHHSSFWPDDGVDIKGKRVAVIGTGATGVQFAEETAKTAASVTVFQRTPNLALPMQQKALTKEEQEKAKSQYPDIYRNRMTTFAGFEYDMVPSNTLDVAPGQRETFYEKCFENGGFQFWIANYQDLLFDKKANTEAYNFWAKKTRARISDPVKRDMLAPLEPPHSFGTKRPSLEQNYYEMMDRKENEVVDIKKTPVVEVTETGLKTNDGEHREFDVIALATGFDSLTGGMKTMGLRDVNGVPLSEKWKRGTWSYLGMACADFPNMFFLYGAHGPAAFANGPSCVECQADWIVDAMEKLRKEQITYVVATRQAEEEWRRKVTAISDLTLFPDTSSWYMGTNIPGKPREQLGFVGGLPLYKKECREALDNGFHGFTVDTAEEGGVQIRPQL</sequence>
<dbReference type="InterPro" id="IPR050775">
    <property type="entry name" value="FAD-binding_Monooxygenases"/>
</dbReference>
<keyword evidence="7" id="KW-0503">Monooxygenase</keyword>
<evidence type="ECO:0000256" key="5">
    <source>
        <dbReference type="ARBA" id="ARBA00022857"/>
    </source>
</evidence>
<dbReference type="Proteomes" id="UP000481861">
    <property type="component" value="Unassembled WGS sequence"/>
</dbReference>
<keyword evidence="9" id="KW-1185">Reference proteome</keyword>